<comment type="caution">
    <text evidence="1">The sequence shown here is derived from an EMBL/GenBank/DDBJ whole genome shotgun (WGS) entry which is preliminary data.</text>
</comment>
<organism evidence="1 2">
    <name type="scientific">Phytohabitans aurantiacus</name>
    <dbReference type="NCBI Taxonomy" id="3016789"/>
    <lineage>
        <taxon>Bacteria</taxon>
        <taxon>Bacillati</taxon>
        <taxon>Actinomycetota</taxon>
        <taxon>Actinomycetes</taxon>
        <taxon>Micromonosporales</taxon>
        <taxon>Micromonosporaceae</taxon>
    </lineage>
</organism>
<protein>
    <submittedName>
        <fullName evidence="1">Uncharacterized protein</fullName>
    </submittedName>
</protein>
<dbReference type="RefSeq" id="WP_281901095.1">
    <property type="nucleotide sequence ID" value="NZ_BSDI01000033.1"/>
</dbReference>
<sequence length="246" mass="27760">MNLDLMSARSRLEAALDGLAVTFRGMTARADEYNCECHWGGAEELALLKLPDVALEPDLLRRTWQAPDWSDHASVLRRILPQLAAALVDGRVEPVFGMSEAGLSFARGRWQQWPERQVAAAWEFLHAWWAYILIDPDPRVPAHEIFALFAEASGTLAPWLGAWQSLTHQAADQRLAEAVAHWRDALLHDRLPWISAGDEDAMRTELTGWLVRYAPSRLVACGVEDDLLHWIRLWASTPLLSTPREN</sequence>
<evidence type="ECO:0000313" key="2">
    <source>
        <dbReference type="Proteomes" id="UP001144280"/>
    </source>
</evidence>
<reference evidence="1" key="1">
    <citation type="submission" date="2022-12" db="EMBL/GenBank/DDBJ databases">
        <title>New Phytohabitans aurantiacus sp. RD004123 nov., an actinomycete isolated from soil.</title>
        <authorList>
            <person name="Triningsih D.W."/>
            <person name="Harunari E."/>
            <person name="Igarashi Y."/>
        </authorList>
    </citation>
    <scope>NUCLEOTIDE SEQUENCE</scope>
    <source>
        <strain evidence="1">RD004123</strain>
    </source>
</reference>
<gene>
    <name evidence="1" type="ORF">Pa4123_59090</name>
</gene>
<accession>A0ABQ5R333</accession>
<dbReference type="EMBL" id="BSDI01000033">
    <property type="protein sequence ID" value="GLI00633.1"/>
    <property type="molecule type" value="Genomic_DNA"/>
</dbReference>
<dbReference type="Proteomes" id="UP001144280">
    <property type="component" value="Unassembled WGS sequence"/>
</dbReference>
<evidence type="ECO:0000313" key="1">
    <source>
        <dbReference type="EMBL" id="GLI00633.1"/>
    </source>
</evidence>
<keyword evidence="2" id="KW-1185">Reference proteome</keyword>
<proteinExistence type="predicted"/>
<name>A0ABQ5R333_9ACTN</name>